<dbReference type="AlphaFoldDB" id="M4TBK2"/>
<proteinExistence type="predicted"/>
<reference evidence="9" key="1">
    <citation type="submission" date="2013-02" db="EMBL/GenBank/DDBJ databases">
        <authorList>
            <person name="Cross G.A.M."/>
            <person name="Kim H.-S."/>
            <person name="Wickstead B."/>
        </authorList>
    </citation>
    <scope>NUCLEOTIDE SEQUENCE</scope>
    <source>
        <strain evidence="9">Lister 427</strain>
    </source>
</reference>
<comment type="subcellular location">
    <subcellularLocation>
        <location evidence="1">Cell membrane</location>
        <topology evidence="1">Lipid-anchor</topology>
        <topology evidence="1">GPI-anchor</topology>
    </subcellularLocation>
</comment>
<evidence type="ECO:0000313" key="9">
    <source>
        <dbReference type="EMBL" id="AGH60340.1"/>
    </source>
</evidence>
<sequence>MPVRQWAQIIFIHVLTIRHTKAAEGDGLSLAAVKKLCSVTVRSKTTAKDIVAQLLERQGKVKVLLSPQAKLQLYTCAGGGELKDQLAVLSAYVKTKIQESATKTEELAVSGAKAAVTSAYVAGHVDDTIIILNTTKGGLNKYCITADNSGNVLASLEAAQPGCGEPLTTVGGKTNIDEPYDYSTDKRVASPAQQQASGSTDCLITKQSSGYLSSQATTAPNIKWAAGILDISSAGPRITSVKKVGTTTDDSKLPILTAAATAYKAYHDDATDKTPEPAEDNYDSWKTNPKLNEAIKMFVLGKAEKPDGTDVTSQNEPEKPRLFGTDQKTIKTKVWDKLNGFPAVKEVSGKVLTKKISDLSGLEEIEKAAVVRVLEQKKFSTESEINCPNQGPNSNEEKVCNAIEDKNNMR</sequence>
<keyword evidence="6" id="KW-0449">Lipoprotein</keyword>
<dbReference type="GO" id="GO:0042783">
    <property type="term" value="P:symbiont-mediated evasion of host immune response"/>
    <property type="evidence" value="ECO:0007669"/>
    <property type="project" value="InterPro"/>
</dbReference>
<dbReference type="EMBL" id="KC612909">
    <property type="protein sequence ID" value="AGH60340.1"/>
    <property type="molecule type" value="Genomic_DNA"/>
</dbReference>
<evidence type="ECO:0000256" key="6">
    <source>
        <dbReference type="ARBA" id="ARBA00023288"/>
    </source>
</evidence>
<evidence type="ECO:0000256" key="7">
    <source>
        <dbReference type="SAM" id="SignalP"/>
    </source>
</evidence>
<keyword evidence="2" id="KW-1003">Cell membrane</keyword>
<keyword evidence="5" id="KW-0325">Glycoprotein</keyword>
<dbReference type="InterPro" id="IPR001812">
    <property type="entry name" value="Trypano_VSG_A_N_dom"/>
</dbReference>
<dbReference type="Gene3D" id="3.90.150.10">
    <property type="entry name" value="Variant Surface Glycoprotein, subunit A domain 1"/>
    <property type="match status" value="1"/>
</dbReference>
<keyword evidence="3" id="KW-0336">GPI-anchor</keyword>
<organism evidence="9">
    <name type="scientific">Trypanosoma brucei</name>
    <dbReference type="NCBI Taxonomy" id="5691"/>
    <lineage>
        <taxon>Eukaryota</taxon>
        <taxon>Discoba</taxon>
        <taxon>Euglenozoa</taxon>
        <taxon>Kinetoplastea</taxon>
        <taxon>Metakinetoplastina</taxon>
        <taxon>Trypanosomatida</taxon>
        <taxon>Trypanosomatidae</taxon>
        <taxon>Trypanosoma</taxon>
    </lineage>
</organism>
<keyword evidence="7" id="KW-0732">Signal</keyword>
<keyword evidence="4" id="KW-0472">Membrane</keyword>
<evidence type="ECO:0000256" key="1">
    <source>
        <dbReference type="ARBA" id="ARBA00004609"/>
    </source>
</evidence>
<name>M4TBK2_9TRYP</name>
<evidence type="ECO:0000256" key="3">
    <source>
        <dbReference type="ARBA" id="ARBA00022622"/>
    </source>
</evidence>
<dbReference type="Gene3D" id="1.10.470.10">
    <property type="entry name" value="Variant Surface Glycoprotein, subunit A, domain 2"/>
    <property type="match status" value="1"/>
</dbReference>
<protein>
    <submittedName>
        <fullName evidence="9">Variant surface glycoprotein 1409</fullName>
    </submittedName>
</protein>
<accession>M4TBK2</accession>
<dbReference type="Pfam" id="PF00913">
    <property type="entry name" value="Trypan_glycop"/>
    <property type="match status" value="1"/>
</dbReference>
<feature type="signal peptide" evidence="7">
    <location>
        <begin position="1"/>
        <end position="22"/>
    </location>
</feature>
<reference evidence="9" key="2">
    <citation type="journal article" date="2014" name="Mol. Biochem. Parasitol.">
        <title>Capturing the variant surface glycoprotein repertoire (the VSGnome) of Trypanosoma brucei Lister 427.</title>
        <authorList>
            <person name="Cross G.A."/>
            <person name="Kim H.S."/>
            <person name="Wickstead B."/>
        </authorList>
    </citation>
    <scope>NUCLEOTIDE SEQUENCE</scope>
    <source>
        <strain evidence="9">Lister 427</strain>
    </source>
</reference>
<evidence type="ECO:0000256" key="2">
    <source>
        <dbReference type="ARBA" id="ARBA00022475"/>
    </source>
</evidence>
<dbReference type="GO" id="GO:0098552">
    <property type="term" value="C:side of membrane"/>
    <property type="evidence" value="ECO:0007669"/>
    <property type="project" value="UniProtKB-KW"/>
</dbReference>
<dbReference type="VEuPathDB" id="TriTrypDB:Tb427_000086600"/>
<evidence type="ECO:0000256" key="4">
    <source>
        <dbReference type="ARBA" id="ARBA00023136"/>
    </source>
</evidence>
<dbReference type="GO" id="GO:0005886">
    <property type="term" value="C:plasma membrane"/>
    <property type="evidence" value="ECO:0007669"/>
    <property type="project" value="UniProtKB-SubCell"/>
</dbReference>
<evidence type="ECO:0000259" key="8">
    <source>
        <dbReference type="Pfam" id="PF00913"/>
    </source>
</evidence>
<feature type="chain" id="PRO_5004059062" evidence="7">
    <location>
        <begin position="23"/>
        <end position="410"/>
    </location>
</feature>
<dbReference type="SUPFAM" id="SSF58087">
    <property type="entry name" value="Variant surface glycoprotein (N-terminal domain)"/>
    <property type="match status" value="1"/>
</dbReference>
<evidence type="ECO:0000256" key="5">
    <source>
        <dbReference type="ARBA" id="ARBA00023180"/>
    </source>
</evidence>
<feature type="domain" description="Trypanosome variant surface glycoprotein A-type N-terminal" evidence="8">
    <location>
        <begin position="10"/>
        <end position="368"/>
    </location>
</feature>